<evidence type="ECO:0000313" key="3">
    <source>
        <dbReference type="EMBL" id="OGZ84154.1"/>
    </source>
</evidence>
<keyword evidence="1" id="KW-1133">Transmembrane helix</keyword>
<proteinExistence type="predicted"/>
<keyword evidence="1" id="KW-0812">Transmembrane</keyword>
<dbReference type="Gene3D" id="1.10.10.10">
    <property type="entry name" value="Winged helix-like DNA-binding domain superfamily/Winged helix DNA-binding domain"/>
    <property type="match status" value="1"/>
</dbReference>
<dbReference type="InterPro" id="IPR036390">
    <property type="entry name" value="WH_DNA-bd_sf"/>
</dbReference>
<accession>A0A1G2JAQ4</accession>
<dbReference type="Gene3D" id="3.30.70.2650">
    <property type="match status" value="1"/>
</dbReference>
<dbReference type="InterPro" id="IPR036388">
    <property type="entry name" value="WH-like_DNA-bd_sf"/>
</dbReference>
<feature type="domain" description="Transcriptional repressor PaaX-like central Cas2-like" evidence="2">
    <location>
        <begin position="105"/>
        <end position="179"/>
    </location>
</feature>
<name>A0A1G2JAQ4_9BACT</name>
<dbReference type="Proteomes" id="UP000177751">
    <property type="component" value="Unassembled WGS sequence"/>
</dbReference>
<dbReference type="InterPro" id="IPR048846">
    <property type="entry name" value="PaaX-like_central"/>
</dbReference>
<dbReference type="Pfam" id="PF20803">
    <property type="entry name" value="PaaX_M"/>
    <property type="match status" value="1"/>
</dbReference>
<dbReference type="SUPFAM" id="SSF46785">
    <property type="entry name" value="Winged helix' DNA-binding domain"/>
    <property type="match status" value="1"/>
</dbReference>
<keyword evidence="1" id="KW-0472">Membrane</keyword>
<dbReference type="AlphaFoldDB" id="A0A1G2JAQ4"/>
<protein>
    <recommendedName>
        <fullName evidence="2">Transcriptional repressor PaaX-like central Cas2-like domain-containing protein</fullName>
    </recommendedName>
</protein>
<feature type="transmembrane region" description="Helical" evidence="1">
    <location>
        <begin position="20"/>
        <end position="43"/>
    </location>
</feature>
<comment type="caution">
    <text evidence="3">The sequence shown here is derived from an EMBL/GenBank/DDBJ whole genome shotgun (WGS) entry which is preliminary data.</text>
</comment>
<dbReference type="EMBL" id="MHPP01000022">
    <property type="protein sequence ID" value="OGZ84154.1"/>
    <property type="molecule type" value="Genomic_DNA"/>
</dbReference>
<gene>
    <name evidence="3" type="ORF">A2401_02460</name>
</gene>
<evidence type="ECO:0000259" key="2">
    <source>
        <dbReference type="Pfam" id="PF20803"/>
    </source>
</evidence>
<reference evidence="3 4" key="1">
    <citation type="journal article" date="2016" name="Nat. Commun.">
        <title>Thousands of microbial genomes shed light on interconnected biogeochemical processes in an aquifer system.</title>
        <authorList>
            <person name="Anantharaman K."/>
            <person name="Brown C.T."/>
            <person name="Hug L.A."/>
            <person name="Sharon I."/>
            <person name="Castelle C.J."/>
            <person name="Probst A.J."/>
            <person name="Thomas B.C."/>
            <person name="Singh A."/>
            <person name="Wilkins M.J."/>
            <person name="Karaoz U."/>
            <person name="Brodie E.L."/>
            <person name="Williams K.H."/>
            <person name="Hubbard S.S."/>
            <person name="Banfield J.F."/>
        </authorList>
    </citation>
    <scope>NUCLEOTIDE SEQUENCE [LARGE SCALE GENOMIC DNA]</scope>
</reference>
<evidence type="ECO:0000256" key="1">
    <source>
        <dbReference type="SAM" id="Phobius"/>
    </source>
</evidence>
<sequence length="191" mass="22546">MSKYKYYFRQPKSEIAKDVLGVLIIGGILTIVATSPFFIQNLIKGFKKLKKYPNKNVYDTFYKLKHQGLIDFYKENNQIYISLTEKGKKKAGWMQINDLKVKKPKKWDGLWRVLLFDIAEKRKIHREAFRGKLIVLGFKLFQKSAWIIPYECADEIKLLKSFFGLSDKNIKLLVVKNIEGEKELKERFELT</sequence>
<organism evidence="3 4">
    <name type="scientific">Candidatus Staskawiczbacteria bacterium RIFOXYC1_FULL_38_18</name>
    <dbReference type="NCBI Taxonomy" id="1802229"/>
    <lineage>
        <taxon>Bacteria</taxon>
        <taxon>Candidatus Staskawicziibacteriota</taxon>
    </lineage>
</organism>
<evidence type="ECO:0000313" key="4">
    <source>
        <dbReference type="Proteomes" id="UP000177751"/>
    </source>
</evidence>